<keyword evidence="2" id="KW-1185">Reference proteome</keyword>
<proteinExistence type="predicted"/>
<dbReference type="Proteomes" id="UP001165101">
    <property type="component" value="Unassembled WGS sequence"/>
</dbReference>
<sequence>MFGLKTASNQLFKSQRLSSPFQLFNKNLRFSTKRSFASSRYAHNAFSSSYKSTSSSSFTSSGKYGLLLGLFGFGSTYSLINKPLIKNDSAYASSPEIIQHKVSESINEVTKPKSKFDGAFGGRLNYQELSIGSMAGLILGIIAGKLSSVIVFTSVSIYLTIQFLNAKGIITIPFTRIIKVGAQSIDLRAMIFEQPSFNITFLLTFVLAAYSIS</sequence>
<evidence type="ECO:0000313" key="2">
    <source>
        <dbReference type="Proteomes" id="UP001165101"/>
    </source>
</evidence>
<gene>
    <name evidence="1" type="ORF">Cboi01_000122100</name>
</gene>
<organism evidence="1 2">
    <name type="scientific">Candida boidinii</name>
    <name type="common">Yeast</name>
    <dbReference type="NCBI Taxonomy" id="5477"/>
    <lineage>
        <taxon>Eukaryota</taxon>
        <taxon>Fungi</taxon>
        <taxon>Dikarya</taxon>
        <taxon>Ascomycota</taxon>
        <taxon>Saccharomycotina</taxon>
        <taxon>Pichiomycetes</taxon>
        <taxon>Pichiales</taxon>
        <taxon>Pichiaceae</taxon>
        <taxon>Ogataea</taxon>
        <taxon>Ogataea/Candida clade</taxon>
    </lineage>
</organism>
<evidence type="ECO:0000313" key="1">
    <source>
        <dbReference type="EMBL" id="GME89020.1"/>
    </source>
</evidence>
<reference evidence="1" key="1">
    <citation type="submission" date="2023-04" db="EMBL/GenBank/DDBJ databases">
        <title>Candida boidinii NBRC 1967.</title>
        <authorList>
            <person name="Ichikawa N."/>
            <person name="Sato H."/>
            <person name="Tonouchi N."/>
        </authorList>
    </citation>
    <scope>NUCLEOTIDE SEQUENCE</scope>
    <source>
        <strain evidence="1">NBRC 1967</strain>
    </source>
</reference>
<accession>A0ACB5TIQ7</accession>
<comment type="caution">
    <text evidence="1">The sequence shown here is derived from an EMBL/GenBank/DDBJ whole genome shotgun (WGS) entry which is preliminary data.</text>
</comment>
<protein>
    <submittedName>
        <fullName evidence="1">Unnamed protein product</fullName>
    </submittedName>
</protein>
<dbReference type="EMBL" id="BSXV01000421">
    <property type="protein sequence ID" value="GME89020.1"/>
    <property type="molecule type" value="Genomic_DNA"/>
</dbReference>
<name>A0ACB5TIQ7_CANBO</name>